<dbReference type="AlphaFoldDB" id="A0A9D2MU60"/>
<dbReference type="SUPFAM" id="SSF55729">
    <property type="entry name" value="Acyl-CoA N-acyltransferases (Nat)"/>
    <property type="match status" value="1"/>
</dbReference>
<reference evidence="2" key="1">
    <citation type="journal article" date="2021" name="PeerJ">
        <title>Extensive microbial diversity within the chicken gut microbiome revealed by metagenomics and culture.</title>
        <authorList>
            <person name="Gilroy R."/>
            <person name="Ravi A."/>
            <person name="Getino M."/>
            <person name="Pursley I."/>
            <person name="Horton D.L."/>
            <person name="Alikhan N.F."/>
            <person name="Baker D."/>
            <person name="Gharbi K."/>
            <person name="Hall N."/>
            <person name="Watson M."/>
            <person name="Adriaenssens E.M."/>
            <person name="Foster-Nyarko E."/>
            <person name="Jarju S."/>
            <person name="Secka A."/>
            <person name="Antonio M."/>
            <person name="Oren A."/>
            <person name="Chaudhuri R.R."/>
            <person name="La Ragione R."/>
            <person name="Hildebrand F."/>
            <person name="Pallen M.J."/>
        </authorList>
    </citation>
    <scope>NUCLEOTIDE SEQUENCE</scope>
    <source>
        <strain evidence="2">CHK185-1770</strain>
    </source>
</reference>
<dbReference type="InterPro" id="IPR016181">
    <property type="entry name" value="Acyl_CoA_acyltransferase"/>
</dbReference>
<dbReference type="GO" id="GO:0016747">
    <property type="term" value="F:acyltransferase activity, transferring groups other than amino-acyl groups"/>
    <property type="evidence" value="ECO:0007669"/>
    <property type="project" value="InterPro"/>
</dbReference>
<dbReference type="Proteomes" id="UP000826793">
    <property type="component" value="Unassembled WGS sequence"/>
</dbReference>
<comment type="caution">
    <text evidence="2">The sequence shown here is derived from an EMBL/GenBank/DDBJ whole genome shotgun (WGS) entry which is preliminary data.</text>
</comment>
<gene>
    <name evidence="2" type="ORF">H9710_03370</name>
</gene>
<evidence type="ECO:0000259" key="1">
    <source>
        <dbReference type="PROSITE" id="PS51186"/>
    </source>
</evidence>
<protein>
    <submittedName>
        <fullName evidence="2">GNAT family N-acetyltransferase</fullName>
    </submittedName>
</protein>
<dbReference type="InterPro" id="IPR000182">
    <property type="entry name" value="GNAT_dom"/>
</dbReference>
<dbReference type="Gene3D" id="3.40.630.30">
    <property type="match status" value="1"/>
</dbReference>
<evidence type="ECO:0000313" key="2">
    <source>
        <dbReference type="EMBL" id="HJB97602.1"/>
    </source>
</evidence>
<proteinExistence type="predicted"/>
<name>A0A9D2MU60_9FIRM</name>
<evidence type="ECO:0000313" key="3">
    <source>
        <dbReference type="Proteomes" id="UP000826793"/>
    </source>
</evidence>
<sequence length="161" mass="18626">METRFVKFREEPQWLEQAAAWFHQKWHVPLEAYRESMLDCLVGKSPVPQWYLAVEGERIVGGLGVIENDFHPRKDLSPNVCAVYVEEDRRCRGIAGTLLKLACRDMATQGVPTLYLLTDHVGFYERYGWEYLCPVRGDGEELDSRMYVFPRTNGERTTPAP</sequence>
<dbReference type="Pfam" id="PF13527">
    <property type="entry name" value="Acetyltransf_9"/>
    <property type="match status" value="1"/>
</dbReference>
<reference evidence="2" key="2">
    <citation type="submission" date="2021-04" db="EMBL/GenBank/DDBJ databases">
        <authorList>
            <person name="Gilroy R."/>
        </authorList>
    </citation>
    <scope>NUCLEOTIDE SEQUENCE</scope>
    <source>
        <strain evidence="2">CHK185-1770</strain>
    </source>
</reference>
<feature type="domain" description="N-acetyltransferase" evidence="1">
    <location>
        <begin position="6"/>
        <end position="151"/>
    </location>
</feature>
<accession>A0A9D2MU60</accession>
<dbReference type="PROSITE" id="PS51186">
    <property type="entry name" value="GNAT"/>
    <property type="match status" value="1"/>
</dbReference>
<organism evidence="2 3">
    <name type="scientific">Candidatus Acutalibacter pullicola</name>
    <dbReference type="NCBI Taxonomy" id="2838417"/>
    <lineage>
        <taxon>Bacteria</taxon>
        <taxon>Bacillati</taxon>
        <taxon>Bacillota</taxon>
        <taxon>Clostridia</taxon>
        <taxon>Eubacteriales</taxon>
        <taxon>Acutalibacteraceae</taxon>
        <taxon>Acutalibacter</taxon>
    </lineage>
</organism>
<dbReference type="CDD" id="cd04301">
    <property type="entry name" value="NAT_SF"/>
    <property type="match status" value="1"/>
</dbReference>
<dbReference type="EMBL" id="DWXG01000030">
    <property type="protein sequence ID" value="HJB97602.1"/>
    <property type="molecule type" value="Genomic_DNA"/>
</dbReference>